<gene>
    <name evidence="3" type="ORF">QTO34_012787</name>
</gene>
<feature type="region of interest" description="Disordered" evidence="2">
    <location>
        <begin position="1"/>
        <end position="37"/>
    </location>
</feature>
<evidence type="ECO:0000313" key="4">
    <source>
        <dbReference type="Proteomes" id="UP001177744"/>
    </source>
</evidence>
<dbReference type="Proteomes" id="UP001177744">
    <property type="component" value="Unassembled WGS sequence"/>
</dbReference>
<accession>A0AA40HB98</accession>
<protein>
    <submittedName>
        <fullName evidence="3">Uncharacterized protein</fullName>
    </submittedName>
</protein>
<dbReference type="PANTHER" id="PTHR14508">
    <property type="entry name" value="SNRPN UPSTREAM READING FRAME PROTEIN, SNURF"/>
    <property type="match status" value="1"/>
</dbReference>
<comment type="similarity">
    <text evidence="1">Belongs to the SNURF family.</text>
</comment>
<feature type="region of interest" description="Disordered" evidence="2">
    <location>
        <begin position="95"/>
        <end position="151"/>
    </location>
</feature>
<dbReference type="GO" id="GO:0016607">
    <property type="term" value="C:nuclear speck"/>
    <property type="evidence" value="ECO:0007669"/>
    <property type="project" value="TreeGrafter"/>
</dbReference>
<organism evidence="3 4">
    <name type="scientific">Cnephaeus nilssonii</name>
    <name type="common">Northern bat</name>
    <name type="synonym">Eptesicus nilssonii</name>
    <dbReference type="NCBI Taxonomy" id="3371016"/>
    <lineage>
        <taxon>Eukaryota</taxon>
        <taxon>Metazoa</taxon>
        <taxon>Chordata</taxon>
        <taxon>Craniata</taxon>
        <taxon>Vertebrata</taxon>
        <taxon>Euteleostomi</taxon>
        <taxon>Mammalia</taxon>
        <taxon>Eutheria</taxon>
        <taxon>Laurasiatheria</taxon>
        <taxon>Chiroptera</taxon>
        <taxon>Yangochiroptera</taxon>
        <taxon>Vespertilionidae</taxon>
        <taxon>Cnephaeus</taxon>
    </lineage>
</organism>
<evidence type="ECO:0000256" key="2">
    <source>
        <dbReference type="SAM" id="MobiDB-lite"/>
    </source>
</evidence>
<dbReference type="PANTHER" id="PTHR14508:SF2">
    <property type="entry name" value="SNRPN UPSTREAM READING FRAME PROTEIN-RELATED"/>
    <property type="match status" value="1"/>
</dbReference>
<dbReference type="Pfam" id="PF07192">
    <property type="entry name" value="SNURF"/>
    <property type="match status" value="1"/>
</dbReference>
<feature type="region of interest" description="Disordered" evidence="2">
    <location>
        <begin position="210"/>
        <end position="263"/>
    </location>
</feature>
<proteinExistence type="inferred from homology"/>
<comment type="caution">
    <text evidence="3">The sequence shown here is derived from an EMBL/GenBank/DDBJ whole genome shotgun (WGS) entry which is preliminary data.</text>
</comment>
<name>A0AA40HB98_CNENI</name>
<sequence length="423" mass="44973">MASEARGGHSGGWRVCVPHASRGPGASRRPGAPGGGGLGRGAVTVVSLGLAMAPRAAAAEVELAVQGRVRWCPKAGWVRGLGWRIAAFVQRLKDGRRRSGAGRAGRRRQRQGHRRPPRPSAAVEGGAVRLRRAEGAGPRGRTDRPPHQSAAVAEGGVLRRRSKLQWAGSRGGVLRRLRPARHAAAPFASLKALPPPRSGAVAGGRQADFGRGPARPLPRGSRLHAAQCGGRGGGRFVLGRRLRSRSARQSTPKSEVRPAGRERKRLCLRAPPLGGFAFAHYKLTLREAPVFDGPGSEQSLGAVVGLRAPGALRGGGPWRLFYRSSGDAGSFPTPQGLRRGLVADGTLTPLLSVRRDRLPQRRPEQQAPEAAVQVKRRRTASLGARVCPLNPRPSPRQPAPLVDFLDFQAELRQAFLAETPRGG</sequence>
<feature type="compositionally biased region" description="Basic residues" evidence="2">
    <location>
        <begin position="95"/>
        <end position="117"/>
    </location>
</feature>
<evidence type="ECO:0000313" key="3">
    <source>
        <dbReference type="EMBL" id="KAK1327878.1"/>
    </source>
</evidence>
<dbReference type="InterPro" id="IPR009847">
    <property type="entry name" value="SNURF"/>
</dbReference>
<evidence type="ECO:0000256" key="1">
    <source>
        <dbReference type="ARBA" id="ARBA00009974"/>
    </source>
</evidence>
<dbReference type="AlphaFoldDB" id="A0AA40HB98"/>
<reference evidence="3" key="1">
    <citation type="submission" date="2023-06" db="EMBL/GenBank/DDBJ databases">
        <title>Reference genome for the Northern bat (Eptesicus nilssonii), a most northern bat species.</title>
        <authorList>
            <person name="Laine V.N."/>
            <person name="Pulliainen A.T."/>
            <person name="Lilley T.M."/>
        </authorList>
    </citation>
    <scope>NUCLEOTIDE SEQUENCE</scope>
    <source>
        <strain evidence="3">BLF_Eptnil</strain>
        <tissue evidence="3">Kidney</tissue>
    </source>
</reference>
<keyword evidence="4" id="KW-1185">Reference proteome</keyword>
<dbReference type="EMBL" id="JAULJE010000025">
    <property type="protein sequence ID" value="KAK1327878.1"/>
    <property type="molecule type" value="Genomic_DNA"/>
</dbReference>
<feature type="compositionally biased region" description="Low complexity" evidence="2">
    <location>
        <begin position="20"/>
        <end position="31"/>
    </location>
</feature>